<keyword evidence="2 8" id="KW-0813">Transport</keyword>
<evidence type="ECO:0000259" key="10">
    <source>
        <dbReference type="Pfam" id="PF00593"/>
    </source>
</evidence>
<comment type="subcellular location">
    <subcellularLocation>
        <location evidence="1 8">Cell outer membrane</location>
        <topology evidence="1 8">Multi-pass membrane protein</topology>
    </subcellularLocation>
</comment>
<dbReference type="NCBIfam" id="TIGR01782">
    <property type="entry name" value="TonB-Xanth-Caul"/>
    <property type="match status" value="1"/>
</dbReference>
<dbReference type="InterPro" id="IPR000531">
    <property type="entry name" value="Beta-barrel_TonB"/>
</dbReference>
<dbReference type="CDD" id="cd01347">
    <property type="entry name" value="ligand_gated_channel"/>
    <property type="match status" value="1"/>
</dbReference>
<dbReference type="InterPro" id="IPR012910">
    <property type="entry name" value="Plug_dom"/>
</dbReference>
<dbReference type="Pfam" id="PF00593">
    <property type="entry name" value="TonB_dep_Rec_b-barrel"/>
    <property type="match status" value="1"/>
</dbReference>
<dbReference type="InterPro" id="IPR037066">
    <property type="entry name" value="Plug_dom_sf"/>
</dbReference>
<evidence type="ECO:0000259" key="11">
    <source>
        <dbReference type="Pfam" id="PF07715"/>
    </source>
</evidence>
<dbReference type="SUPFAM" id="SSF56935">
    <property type="entry name" value="Porins"/>
    <property type="match status" value="1"/>
</dbReference>
<comment type="similarity">
    <text evidence="8 9">Belongs to the TonB-dependent receptor family.</text>
</comment>
<keyword evidence="4 8" id="KW-0812">Transmembrane</keyword>
<gene>
    <name evidence="12" type="ORF">HXX02_12145</name>
</gene>
<evidence type="ECO:0000256" key="4">
    <source>
        <dbReference type="ARBA" id="ARBA00022692"/>
    </source>
</evidence>
<dbReference type="EMBL" id="JACASI010000032">
    <property type="protein sequence ID" value="MCQ3830197.1"/>
    <property type="molecule type" value="Genomic_DNA"/>
</dbReference>
<dbReference type="InterPro" id="IPR010104">
    <property type="entry name" value="TonB_rcpt_bac"/>
</dbReference>
<feature type="domain" description="TonB-dependent receptor plug" evidence="11">
    <location>
        <begin position="20"/>
        <end position="133"/>
    </location>
</feature>
<evidence type="ECO:0000256" key="5">
    <source>
        <dbReference type="ARBA" id="ARBA00023077"/>
    </source>
</evidence>
<dbReference type="Gene3D" id="2.170.130.10">
    <property type="entry name" value="TonB-dependent receptor, plug domain"/>
    <property type="match status" value="1"/>
</dbReference>
<proteinExistence type="inferred from homology"/>
<evidence type="ECO:0000256" key="6">
    <source>
        <dbReference type="ARBA" id="ARBA00023136"/>
    </source>
</evidence>
<evidence type="ECO:0000256" key="7">
    <source>
        <dbReference type="ARBA" id="ARBA00023237"/>
    </source>
</evidence>
<feature type="domain" description="TonB-dependent receptor-like beta-barrel" evidence="10">
    <location>
        <begin position="381"/>
        <end position="805"/>
    </location>
</feature>
<evidence type="ECO:0000256" key="8">
    <source>
        <dbReference type="PROSITE-ProRule" id="PRU01360"/>
    </source>
</evidence>
<dbReference type="Proteomes" id="UP001205566">
    <property type="component" value="Unassembled WGS sequence"/>
</dbReference>
<sequence length="838" mass="91468">MEEITVSGIRQVMAEAVDRKRDATEFLDAIMADDMGKLPDANVAESLQRVSGVQVDRGIGGGSDVSIRGMRQNVTLINGRQVIEAGGRGSRGPDTLEGSSYGLLAQIPSKLVSRLEVYKQTPASQIEGALGGVVDVVTRRPLDNLGHHGTVSLTGAHSQLAGETDSEWFAMYSGTFADDTFGVLVSATEANQSVREDGMNTFSGYGQLSSDDGLTTIDPNGDGVPGQIHRDMRFQQIEDERKRSGVSAFLQWQPSDALDLYADTFFSEITSDRNRYWTGFWNCCTISNPVFSDNETLMAAEVVRPAQTNTEFADASSAFTSTAIGGSYETERWSLSAELANTAAESSMEQDFIRFQTQDAGKIAFDLRNGDVPQVDFTDADLTNLDELALAILYDKSTDKESTDRAARFDFEWFMEGAITSVELGARSNTLETDVRYRSADIRPNFALGDLPDISTLFSSNNFFSGDAGDAHSRYLVVDKSAWQGCGTLADFYDSEQQAICNIGLDPLGSFTIDESIDAYYVKANYDVQLGDVIVSGDFGLRQVERNMTSTGNAIDADGGVSPTVAKVSNSETLPSAVAKFDLSEDWVVRVGAARALTFPNTADLNNGLHVFSDNTGQSGSPDLDPFIVNQMDLSSEWYFDSEAVLSAGVFFKDVESFIVQTIQSKDIPGYSDPITVAQKVNGEGGKVKGLELLYQQPLTFLPAGWDGLGVMTTYSYTDSETPFTDANGAVLPLPGLSKHNVNFVSYYETDNLGFRVAYNWRDDYLDGIGNGDSGIYYKDYADLSATANWHVTDNLTVNLEALNLLNTRQLQYNAYSEATRRNVEYGQIYKVSFTYAL</sequence>
<accession>A0ABT1P244</accession>
<keyword evidence="13" id="KW-1185">Reference proteome</keyword>
<comment type="caution">
    <text evidence="12">The sequence shown here is derived from an EMBL/GenBank/DDBJ whole genome shotgun (WGS) entry which is preliminary data.</text>
</comment>
<name>A0ABT1P244_9GAMM</name>
<dbReference type="Gene3D" id="2.40.170.20">
    <property type="entry name" value="TonB-dependent receptor, beta-barrel domain"/>
    <property type="match status" value="1"/>
</dbReference>
<dbReference type="PANTHER" id="PTHR40980:SF3">
    <property type="entry name" value="TONB-DEPENDENT RECEPTOR-LIKE BETA-BARREL DOMAIN-CONTAINING PROTEIN"/>
    <property type="match status" value="1"/>
</dbReference>
<keyword evidence="7 8" id="KW-0998">Cell outer membrane</keyword>
<keyword evidence="6 8" id="KW-0472">Membrane</keyword>
<dbReference type="PROSITE" id="PS52016">
    <property type="entry name" value="TONB_DEPENDENT_REC_3"/>
    <property type="match status" value="1"/>
</dbReference>
<evidence type="ECO:0000256" key="3">
    <source>
        <dbReference type="ARBA" id="ARBA00022452"/>
    </source>
</evidence>
<dbReference type="Pfam" id="PF07715">
    <property type="entry name" value="Plug"/>
    <property type="match status" value="1"/>
</dbReference>
<dbReference type="InterPro" id="IPR039426">
    <property type="entry name" value="TonB-dep_rcpt-like"/>
</dbReference>
<dbReference type="InterPro" id="IPR036942">
    <property type="entry name" value="Beta-barrel_TonB_sf"/>
</dbReference>
<dbReference type="PANTHER" id="PTHR40980">
    <property type="entry name" value="PLUG DOMAIN-CONTAINING PROTEIN"/>
    <property type="match status" value="1"/>
</dbReference>
<keyword evidence="5 9" id="KW-0798">TonB box</keyword>
<evidence type="ECO:0000313" key="12">
    <source>
        <dbReference type="EMBL" id="MCQ3830197.1"/>
    </source>
</evidence>
<keyword evidence="12" id="KW-0675">Receptor</keyword>
<evidence type="ECO:0000256" key="2">
    <source>
        <dbReference type="ARBA" id="ARBA00022448"/>
    </source>
</evidence>
<evidence type="ECO:0000256" key="1">
    <source>
        <dbReference type="ARBA" id="ARBA00004571"/>
    </source>
</evidence>
<organism evidence="12 13">
    <name type="scientific">Microbulbifer elongatus</name>
    <dbReference type="NCBI Taxonomy" id="86173"/>
    <lineage>
        <taxon>Bacteria</taxon>
        <taxon>Pseudomonadati</taxon>
        <taxon>Pseudomonadota</taxon>
        <taxon>Gammaproteobacteria</taxon>
        <taxon>Cellvibrionales</taxon>
        <taxon>Microbulbiferaceae</taxon>
        <taxon>Microbulbifer</taxon>
    </lineage>
</organism>
<protein>
    <submittedName>
        <fullName evidence="12">TonB-dependent receptor</fullName>
    </submittedName>
</protein>
<dbReference type="RefSeq" id="WP_255875169.1">
    <property type="nucleotide sequence ID" value="NZ_JACASI010000032.1"/>
</dbReference>
<reference evidence="12" key="1">
    <citation type="thesis" date="2020" institute="Technische Universitat Dresden" country="Dresden, Germany">
        <title>The Agarolytic System of Microbulbifer elongatus PORT2, Isolated from Batu Karas, Pangandaran West Java Indonesia.</title>
        <authorList>
            <person name="Anggraeni S.R."/>
        </authorList>
    </citation>
    <scope>NUCLEOTIDE SEQUENCE</scope>
    <source>
        <strain evidence="12">PORT2</strain>
    </source>
</reference>
<keyword evidence="3 8" id="KW-1134">Transmembrane beta strand</keyword>
<evidence type="ECO:0000256" key="9">
    <source>
        <dbReference type="RuleBase" id="RU003357"/>
    </source>
</evidence>
<evidence type="ECO:0000313" key="13">
    <source>
        <dbReference type="Proteomes" id="UP001205566"/>
    </source>
</evidence>